<keyword evidence="3" id="KW-1185">Reference proteome</keyword>
<evidence type="ECO:0000313" key="2">
    <source>
        <dbReference type="EMBL" id="RYQ98899.1"/>
    </source>
</evidence>
<name>A0A444YAF4_ARAHY</name>
<proteinExistence type="predicted"/>
<reference evidence="2 3" key="1">
    <citation type="submission" date="2019-01" db="EMBL/GenBank/DDBJ databases">
        <title>Sequencing of cultivated peanut Arachis hypogaea provides insights into genome evolution and oil improvement.</title>
        <authorList>
            <person name="Chen X."/>
        </authorList>
    </citation>
    <scope>NUCLEOTIDE SEQUENCE [LARGE SCALE GENOMIC DNA]</scope>
    <source>
        <strain evidence="3">cv. Fuhuasheng</strain>
        <tissue evidence="2">Leaves</tissue>
    </source>
</reference>
<accession>A0A444YAF4</accession>
<protein>
    <submittedName>
        <fullName evidence="2">Uncharacterized protein</fullName>
    </submittedName>
</protein>
<dbReference type="Proteomes" id="UP000289738">
    <property type="component" value="Chromosome B07"/>
</dbReference>
<feature type="transmembrane region" description="Helical" evidence="1">
    <location>
        <begin position="63"/>
        <end position="87"/>
    </location>
</feature>
<evidence type="ECO:0000313" key="3">
    <source>
        <dbReference type="Proteomes" id="UP000289738"/>
    </source>
</evidence>
<keyword evidence="1" id="KW-0472">Membrane</keyword>
<evidence type="ECO:0000256" key="1">
    <source>
        <dbReference type="SAM" id="Phobius"/>
    </source>
</evidence>
<dbReference type="EMBL" id="SDMP01000017">
    <property type="protein sequence ID" value="RYQ98899.1"/>
    <property type="molecule type" value="Genomic_DNA"/>
</dbReference>
<organism evidence="2 3">
    <name type="scientific">Arachis hypogaea</name>
    <name type="common">Peanut</name>
    <dbReference type="NCBI Taxonomy" id="3818"/>
    <lineage>
        <taxon>Eukaryota</taxon>
        <taxon>Viridiplantae</taxon>
        <taxon>Streptophyta</taxon>
        <taxon>Embryophyta</taxon>
        <taxon>Tracheophyta</taxon>
        <taxon>Spermatophyta</taxon>
        <taxon>Magnoliopsida</taxon>
        <taxon>eudicotyledons</taxon>
        <taxon>Gunneridae</taxon>
        <taxon>Pentapetalae</taxon>
        <taxon>rosids</taxon>
        <taxon>fabids</taxon>
        <taxon>Fabales</taxon>
        <taxon>Fabaceae</taxon>
        <taxon>Papilionoideae</taxon>
        <taxon>50 kb inversion clade</taxon>
        <taxon>dalbergioids sensu lato</taxon>
        <taxon>Dalbergieae</taxon>
        <taxon>Pterocarpus clade</taxon>
        <taxon>Arachis</taxon>
    </lineage>
</organism>
<dbReference type="AlphaFoldDB" id="A0A444YAF4"/>
<sequence length="208" mass="24039">MITERGREPPKSRAFPPPLLLLPCRACRRANLFIYASNVNLTGLCRTSQLKVVDFSYNFFVGAYRNVCMFQGTYFILTFIMLFSYWIRMKVPRELASIALSMHTKAALWSRLENSPKQSKVPVENPLCFNFIRKSDNLANLHIVLRYKLKKSFGHGLYGEVWLAFHWNCNEGINAAEMSNNDNNRNNSSNTNDCEDASTNYTLYILKR</sequence>
<keyword evidence="1" id="KW-0812">Transmembrane</keyword>
<comment type="caution">
    <text evidence="2">The sequence shown here is derived from an EMBL/GenBank/DDBJ whole genome shotgun (WGS) entry which is preliminary data.</text>
</comment>
<gene>
    <name evidence="2" type="ORF">Ahy_B07g086723</name>
</gene>
<keyword evidence="1" id="KW-1133">Transmembrane helix</keyword>